<dbReference type="Proteomes" id="UP001604282">
    <property type="component" value="Unassembled WGS sequence"/>
</dbReference>
<evidence type="ECO:0000313" key="2">
    <source>
        <dbReference type="EMBL" id="MFG3193029.1"/>
    </source>
</evidence>
<feature type="transmembrane region" description="Helical" evidence="1">
    <location>
        <begin position="51"/>
        <end position="72"/>
    </location>
</feature>
<reference evidence="2 3" key="1">
    <citation type="submission" date="2024-10" db="EMBL/GenBank/DDBJ databases">
        <title>The Natural Products Discovery Center: Release of the First 8490 Sequenced Strains for Exploring Actinobacteria Biosynthetic Diversity.</title>
        <authorList>
            <person name="Kalkreuter E."/>
            <person name="Kautsar S.A."/>
            <person name="Yang D."/>
            <person name="Bader C.D."/>
            <person name="Teijaro C.N."/>
            <person name="Fluegel L."/>
            <person name="Davis C.M."/>
            <person name="Simpson J.R."/>
            <person name="Lauterbach L."/>
            <person name="Steele A.D."/>
            <person name="Gui C."/>
            <person name="Meng S."/>
            <person name="Li G."/>
            <person name="Viehrig K."/>
            <person name="Ye F."/>
            <person name="Su P."/>
            <person name="Kiefer A.F."/>
            <person name="Nichols A."/>
            <person name="Cepeda A.J."/>
            <person name="Yan W."/>
            <person name="Fan B."/>
            <person name="Jiang Y."/>
            <person name="Adhikari A."/>
            <person name="Zheng C.-J."/>
            <person name="Schuster L."/>
            <person name="Cowan T.M."/>
            <person name="Smanski M.J."/>
            <person name="Chevrette M.G."/>
            <person name="De Carvalho L.P.S."/>
            <person name="Shen B."/>
        </authorList>
    </citation>
    <scope>NUCLEOTIDE SEQUENCE [LARGE SCALE GENOMIC DNA]</scope>
    <source>
        <strain evidence="2 3">NPDC048229</strain>
    </source>
</reference>
<keyword evidence="3" id="KW-1185">Reference proteome</keyword>
<feature type="transmembrane region" description="Helical" evidence="1">
    <location>
        <begin position="12"/>
        <end position="31"/>
    </location>
</feature>
<feature type="transmembrane region" description="Helical" evidence="1">
    <location>
        <begin position="200"/>
        <end position="224"/>
    </location>
</feature>
<proteinExistence type="predicted"/>
<feature type="transmembrane region" description="Helical" evidence="1">
    <location>
        <begin position="128"/>
        <end position="146"/>
    </location>
</feature>
<protein>
    <recommendedName>
        <fullName evidence="4">ABC transporter permease</fullName>
    </recommendedName>
</protein>
<evidence type="ECO:0000313" key="3">
    <source>
        <dbReference type="Proteomes" id="UP001604282"/>
    </source>
</evidence>
<dbReference type="EMBL" id="JBICZW010000025">
    <property type="protein sequence ID" value="MFG3193029.1"/>
    <property type="molecule type" value="Genomic_DNA"/>
</dbReference>
<evidence type="ECO:0000256" key="1">
    <source>
        <dbReference type="SAM" id="Phobius"/>
    </source>
</evidence>
<accession>A0ABW7C3A3</accession>
<keyword evidence="1" id="KW-0812">Transmembrane</keyword>
<comment type="caution">
    <text evidence="2">The sequence shown here is derived from an EMBL/GenBank/DDBJ whole genome shotgun (WGS) entry which is preliminary data.</text>
</comment>
<evidence type="ECO:0008006" key="4">
    <source>
        <dbReference type="Google" id="ProtNLM"/>
    </source>
</evidence>
<gene>
    <name evidence="2" type="ORF">ACGFYS_29265</name>
</gene>
<keyword evidence="1" id="KW-0472">Membrane</keyword>
<feature type="transmembrane region" description="Helical" evidence="1">
    <location>
        <begin position="92"/>
        <end position="116"/>
    </location>
</feature>
<feature type="transmembrane region" description="Helical" evidence="1">
    <location>
        <begin position="153"/>
        <end position="172"/>
    </location>
</feature>
<keyword evidence="1" id="KW-1133">Transmembrane helix</keyword>
<sequence>MRTRAILRTSAALWTAPVWVGIVVFYFFHALHLTRPYAELVDGPLWAPQQVHVALLYFYAFSYAIACGLAAWDGGRLKRDRVWELAPGRSRYRVAAVALAPSVAAGWLILLLPVAMRLVETRLVPTPASLLPLAMGMGIVCAYAVVGCALGHIAPPLIAAPLSAVAVFYAVAKTGAYSDPVWPRHVSGQLDTSAAFGEQFSASAVLVPFLFAAAPALAVAAWWAGDGRRPWRTAAPPAALAVMALCVRIASDWPVAGAPVTAGHAPARCTGSAPRVCMAKTGGAVEDLDTVGREIATSLRRLEAAGVDVTVPTTVTDSLLYERELTRPPSTGATWWLPLTAEADRPDGDLAGIRHAVLLHSVSFPCAFPTALVPGASADWIVNHDAAVLWAAYEVGAQKPYLAWRTAEYGQLANGGEVLAKVRERAAKGRALPTAGQRTAWFEQEQAKACRLVPEPPAGRS</sequence>
<organism evidence="2 3">
    <name type="scientific">Streptomyces omiyaensis</name>
    <dbReference type="NCBI Taxonomy" id="68247"/>
    <lineage>
        <taxon>Bacteria</taxon>
        <taxon>Bacillati</taxon>
        <taxon>Actinomycetota</taxon>
        <taxon>Actinomycetes</taxon>
        <taxon>Kitasatosporales</taxon>
        <taxon>Streptomycetaceae</taxon>
        <taxon>Streptomyces</taxon>
    </lineage>
</organism>
<dbReference type="RefSeq" id="WP_189846788.1">
    <property type="nucleotide sequence ID" value="NZ_BMVV01000001.1"/>
</dbReference>
<name>A0ABW7C3A3_9ACTN</name>